<organism evidence="7 8">
    <name type="scientific">Conchiformibius steedae</name>
    <dbReference type="NCBI Taxonomy" id="153493"/>
    <lineage>
        <taxon>Bacteria</taxon>
        <taxon>Pseudomonadati</taxon>
        <taxon>Pseudomonadota</taxon>
        <taxon>Betaproteobacteria</taxon>
        <taxon>Neisseriales</taxon>
        <taxon>Neisseriaceae</taxon>
        <taxon>Conchiformibius</taxon>
    </lineage>
</organism>
<dbReference type="EMBL" id="RQYC01000003">
    <property type="protein sequence ID" value="RRD90976.1"/>
    <property type="molecule type" value="Genomic_DNA"/>
</dbReference>
<accession>A0A3P2A7W7</accession>
<evidence type="ECO:0000256" key="1">
    <source>
        <dbReference type="ARBA" id="ARBA00004370"/>
    </source>
</evidence>
<evidence type="ECO:0000256" key="5">
    <source>
        <dbReference type="SAM" id="Phobius"/>
    </source>
</evidence>
<dbReference type="AlphaFoldDB" id="A0A3P2A7W7"/>
<evidence type="ECO:0000256" key="3">
    <source>
        <dbReference type="ARBA" id="ARBA00022989"/>
    </source>
</evidence>
<protein>
    <recommendedName>
        <fullName evidence="9">MAPEG family protein</fullName>
    </recommendedName>
</protein>
<dbReference type="Gene3D" id="1.20.120.550">
    <property type="entry name" value="Membrane associated eicosanoid/glutathione metabolism-like domain"/>
    <property type="match status" value="1"/>
</dbReference>
<proteinExistence type="predicted"/>
<evidence type="ECO:0000256" key="6">
    <source>
        <dbReference type="SAM" id="SignalP"/>
    </source>
</evidence>
<dbReference type="STRING" id="1121352.GCA_000620925_00845"/>
<sequence>MTFAYFCVFSAIFLPLFCAVYAKKASGFTVADNRNPREFLAKAEGAAARANAAQQNSYEIFPAFAAAVIIAHATGEAAQGVMNFWAFVFVCSRVAFIYFYIKDQPVQRSLSFIAGLLSIIALFVAAF</sequence>
<feature type="transmembrane region" description="Helical" evidence="5">
    <location>
        <begin position="108"/>
        <end position="126"/>
    </location>
</feature>
<dbReference type="InterPro" id="IPR023352">
    <property type="entry name" value="MAPEG-like_dom_sf"/>
</dbReference>
<comment type="caution">
    <text evidence="7">The sequence shown here is derived from an EMBL/GenBank/DDBJ whole genome shotgun (WGS) entry which is preliminary data.</text>
</comment>
<dbReference type="SUPFAM" id="SSF161084">
    <property type="entry name" value="MAPEG domain-like"/>
    <property type="match status" value="1"/>
</dbReference>
<dbReference type="InterPro" id="IPR001129">
    <property type="entry name" value="Membr-assoc_MAPEG"/>
</dbReference>
<keyword evidence="2 5" id="KW-0812">Transmembrane</keyword>
<evidence type="ECO:0000313" key="8">
    <source>
        <dbReference type="Proteomes" id="UP000269923"/>
    </source>
</evidence>
<keyword evidence="6" id="KW-0732">Signal</keyword>
<keyword evidence="4 5" id="KW-0472">Membrane</keyword>
<evidence type="ECO:0000313" key="7">
    <source>
        <dbReference type="EMBL" id="RRD90976.1"/>
    </source>
</evidence>
<dbReference type="GO" id="GO:0016020">
    <property type="term" value="C:membrane"/>
    <property type="evidence" value="ECO:0007669"/>
    <property type="project" value="UniProtKB-SubCell"/>
</dbReference>
<feature type="signal peptide" evidence="6">
    <location>
        <begin position="1"/>
        <end position="22"/>
    </location>
</feature>
<feature type="chain" id="PRO_5018276377" description="MAPEG family protein" evidence="6">
    <location>
        <begin position="23"/>
        <end position="127"/>
    </location>
</feature>
<comment type="subcellular location">
    <subcellularLocation>
        <location evidence="1">Membrane</location>
    </subcellularLocation>
</comment>
<dbReference type="PANTHER" id="PTHR35371">
    <property type="entry name" value="INNER MEMBRANE PROTEIN"/>
    <property type="match status" value="1"/>
</dbReference>
<dbReference type="RefSeq" id="WP_124794213.1">
    <property type="nucleotide sequence ID" value="NZ_RQYC01000003.1"/>
</dbReference>
<evidence type="ECO:0000256" key="2">
    <source>
        <dbReference type="ARBA" id="ARBA00022692"/>
    </source>
</evidence>
<reference evidence="7 8" key="1">
    <citation type="submission" date="2018-11" db="EMBL/GenBank/DDBJ databases">
        <title>Genomes From Bacteria Associated with the Canine Oral Cavity: a Test Case for Automated Genome-Based Taxonomic Assignment.</title>
        <authorList>
            <person name="Coil D.A."/>
            <person name="Jospin G."/>
            <person name="Darling A.E."/>
            <person name="Wallis C."/>
            <person name="Davis I.J."/>
            <person name="Harris S."/>
            <person name="Eisen J.A."/>
            <person name="Holcombe L.J."/>
            <person name="O'Flynn C."/>
        </authorList>
    </citation>
    <scope>NUCLEOTIDE SEQUENCE [LARGE SCALE GENOMIC DNA]</scope>
    <source>
        <strain evidence="7 8">COT-280</strain>
    </source>
</reference>
<dbReference type="Pfam" id="PF01124">
    <property type="entry name" value="MAPEG"/>
    <property type="match status" value="1"/>
</dbReference>
<dbReference type="OrthoDB" id="513661at2"/>
<evidence type="ECO:0008006" key="9">
    <source>
        <dbReference type="Google" id="ProtNLM"/>
    </source>
</evidence>
<dbReference type="Proteomes" id="UP000269923">
    <property type="component" value="Unassembled WGS sequence"/>
</dbReference>
<feature type="transmembrane region" description="Helical" evidence="5">
    <location>
        <begin position="84"/>
        <end position="101"/>
    </location>
</feature>
<keyword evidence="8" id="KW-1185">Reference proteome</keyword>
<gene>
    <name evidence="7" type="ORF">EII21_03215</name>
</gene>
<name>A0A3P2A7W7_9NEIS</name>
<keyword evidence="3 5" id="KW-1133">Transmembrane helix</keyword>
<evidence type="ECO:0000256" key="4">
    <source>
        <dbReference type="ARBA" id="ARBA00023136"/>
    </source>
</evidence>
<dbReference type="PANTHER" id="PTHR35371:SF1">
    <property type="entry name" value="BLR7753 PROTEIN"/>
    <property type="match status" value="1"/>
</dbReference>